<proteinExistence type="predicted"/>
<evidence type="ECO:0000313" key="1">
    <source>
        <dbReference type="EMBL" id="KAE8951579.1"/>
    </source>
</evidence>
<dbReference type="Proteomes" id="UP000435112">
    <property type="component" value="Unassembled WGS sequence"/>
</dbReference>
<evidence type="ECO:0000313" key="2">
    <source>
        <dbReference type="Proteomes" id="UP000435112"/>
    </source>
</evidence>
<gene>
    <name evidence="1" type="ORF">PR002_g32939</name>
</gene>
<dbReference type="EMBL" id="QXFU01012472">
    <property type="protein sequence ID" value="KAE8951579.1"/>
    <property type="molecule type" value="Genomic_DNA"/>
</dbReference>
<name>A0A6A3G1N7_9STRA</name>
<accession>A0A6A3G1N7</accession>
<dbReference type="AlphaFoldDB" id="A0A6A3G1N7"/>
<protein>
    <submittedName>
        <fullName evidence="1">Uncharacterized protein</fullName>
    </submittedName>
</protein>
<comment type="caution">
    <text evidence="1">The sequence shown here is derived from an EMBL/GenBank/DDBJ whole genome shotgun (WGS) entry which is preliminary data.</text>
</comment>
<organism evidence="1 2">
    <name type="scientific">Phytophthora rubi</name>
    <dbReference type="NCBI Taxonomy" id="129364"/>
    <lineage>
        <taxon>Eukaryota</taxon>
        <taxon>Sar</taxon>
        <taxon>Stramenopiles</taxon>
        <taxon>Oomycota</taxon>
        <taxon>Peronosporomycetes</taxon>
        <taxon>Peronosporales</taxon>
        <taxon>Peronosporaceae</taxon>
        <taxon>Phytophthora</taxon>
    </lineage>
</organism>
<reference evidence="1 2" key="1">
    <citation type="submission" date="2018-09" db="EMBL/GenBank/DDBJ databases">
        <title>Genomic investigation of the strawberry pathogen Phytophthora fragariae indicates pathogenicity is determined by transcriptional variation in three key races.</title>
        <authorList>
            <person name="Adams T.M."/>
            <person name="Armitage A.D."/>
            <person name="Sobczyk M.K."/>
            <person name="Bates H.J."/>
            <person name="Dunwell J.M."/>
            <person name="Nellist C.F."/>
            <person name="Harrison R.J."/>
        </authorList>
    </citation>
    <scope>NUCLEOTIDE SEQUENCE [LARGE SCALE GENOMIC DNA]</scope>
    <source>
        <strain evidence="1 2">SCRP324</strain>
    </source>
</reference>
<sequence length="43" mass="4387">MTATFAPTSSTLVDALKDEDDSTSMAIDTPTVTAATTTVSCSM</sequence>